<dbReference type="AlphaFoldDB" id="A0A0E9QYM2"/>
<sequence>MLDVWCPHTFGHAVYHDLCIIMITFWG</sequence>
<name>A0A0E9QYM2_ANGAN</name>
<evidence type="ECO:0000313" key="1">
    <source>
        <dbReference type="EMBL" id="JAH21577.1"/>
    </source>
</evidence>
<dbReference type="EMBL" id="GBXM01087000">
    <property type="protein sequence ID" value="JAH21577.1"/>
    <property type="molecule type" value="Transcribed_RNA"/>
</dbReference>
<proteinExistence type="predicted"/>
<accession>A0A0E9QYM2</accession>
<reference evidence="1" key="2">
    <citation type="journal article" date="2015" name="Fish Shellfish Immunol.">
        <title>Early steps in the European eel (Anguilla anguilla)-Vibrio vulnificus interaction in the gills: Role of the RtxA13 toxin.</title>
        <authorList>
            <person name="Callol A."/>
            <person name="Pajuelo D."/>
            <person name="Ebbesson L."/>
            <person name="Teles M."/>
            <person name="MacKenzie S."/>
            <person name="Amaro C."/>
        </authorList>
    </citation>
    <scope>NUCLEOTIDE SEQUENCE</scope>
</reference>
<reference evidence="1" key="1">
    <citation type="submission" date="2014-11" db="EMBL/GenBank/DDBJ databases">
        <authorList>
            <person name="Amaro Gonzalez C."/>
        </authorList>
    </citation>
    <scope>NUCLEOTIDE SEQUENCE</scope>
</reference>
<organism evidence="1">
    <name type="scientific">Anguilla anguilla</name>
    <name type="common">European freshwater eel</name>
    <name type="synonym">Muraena anguilla</name>
    <dbReference type="NCBI Taxonomy" id="7936"/>
    <lineage>
        <taxon>Eukaryota</taxon>
        <taxon>Metazoa</taxon>
        <taxon>Chordata</taxon>
        <taxon>Craniata</taxon>
        <taxon>Vertebrata</taxon>
        <taxon>Euteleostomi</taxon>
        <taxon>Actinopterygii</taxon>
        <taxon>Neopterygii</taxon>
        <taxon>Teleostei</taxon>
        <taxon>Anguilliformes</taxon>
        <taxon>Anguillidae</taxon>
        <taxon>Anguilla</taxon>
    </lineage>
</organism>
<protein>
    <submittedName>
        <fullName evidence="1">Uncharacterized protein</fullName>
    </submittedName>
</protein>